<evidence type="ECO:0000313" key="1">
    <source>
        <dbReference type="EMBL" id="KAH0862975.1"/>
    </source>
</evidence>
<sequence length="183" mass="21386">MGRQRWDPGSLWAIEGLQWIDHQHQCVFGNRWKQKEVSAGQNLSDLARDLRNQGKFWGLRIIVKLRIFRFYFGDEFQNLELEEIKEEDAEGKEVNVGVAEKKKGAHTVLFKQSVTEEELSEQMERSDEHIENENVENGIALAKSIYLIIVGMQCHELVLYMLDGRTLVCAWVSEWWEYDSAPQ</sequence>
<dbReference type="Proteomes" id="UP000824890">
    <property type="component" value="Unassembled WGS sequence"/>
</dbReference>
<reference evidence="1 2" key="1">
    <citation type="submission" date="2021-05" db="EMBL/GenBank/DDBJ databases">
        <title>Genome Assembly of Synthetic Allotetraploid Brassica napus Reveals Homoeologous Exchanges between Subgenomes.</title>
        <authorList>
            <person name="Davis J.T."/>
        </authorList>
    </citation>
    <scope>NUCLEOTIDE SEQUENCE [LARGE SCALE GENOMIC DNA]</scope>
    <source>
        <strain evidence="2">cv. Da-Ae</strain>
        <tissue evidence="1">Seedling</tissue>
    </source>
</reference>
<keyword evidence="2" id="KW-1185">Reference proteome</keyword>
<organism evidence="1 2">
    <name type="scientific">Brassica napus</name>
    <name type="common">Rape</name>
    <dbReference type="NCBI Taxonomy" id="3708"/>
    <lineage>
        <taxon>Eukaryota</taxon>
        <taxon>Viridiplantae</taxon>
        <taxon>Streptophyta</taxon>
        <taxon>Embryophyta</taxon>
        <taxon>Tracheophyta</taxon>
        <taxon>Spermatophyta</taxon>
        <taxon>Magnoliopsida</taxon>
        <taxon>eudicotyledons</taxon>
        <taxon>Gunneridae</taxon>
        <taxon>Pentapetalae</taxon>
        <taxon>rosids</taxon>
        <taxon>malvids</taxon>
        <taxon>Brassicales</taxon>
        <taxon>Brassicaceae</taxon>
        <taxon>Brassiceae</taxon>
        <taxon>Brassica</taxon>
    </lineage>
</organism>
<dbReference type="EMBL" id="JAGKQM010000018">
    <property type="protein sequence ID" value="KAH0862975.1"/>
    <property type="molecule type" value="Genomic_DNA"/>
</dbReference>
<gene>
    <name evidence="1" type="ORF">HID58_080186</name>
</gene>
<accession>A0ABQ7Y468</accession>
<proteinExistence type="predicted"/>
<protein>
    <submittedName>
        <fullName evidence="1">Uncharacterized protein</fullName>
    </submittedName>
</protein>
<name>A0ABQ7Y468_BRANA</name>
<evidence type="ECO:0000313" key="2">
    <source>
        <dbReference type="Proteomes" id="UP000824890"/>
    </source>
</evidence>
<comment type="caution">
    <text evidence="1">The sequence shown here is derived from an EMBL/GenBank/DDBJ whole genome shotgun (WGS) entry which is preliminary data.</text>
</comment>